<dbReference type="EMBL" id="OIVN01002591">
    <property type="protein sequence ID" value="SPD04895.1"/>
    <property type="molecule type" value="Genomic_DNA"/>
</dbReference>
<dbReference type="InterPro" id="IPR003591">
    <property type="entry name" value="Leu-rich_rpt_typical-subtyp"/>
</dbReference>
<dbReference type="SUPFAM" id="SSF52058">
    <property type="entry name" value="L domain-like"/>
    <property type="match status" value="1"/>
</dbReference>
<keyword evidence="7" id="KW-0677">Repeat</keyword>
<dbReference type="Gene3D" id="3.80.10.10">
    <property type="entry name" value="Ribonuclease Inhibitor"/>
    <property type="match status" value="4"/>
</dbReference>
<proteinExistence type="inferred from homology"/>
<dbReference type="CDD" id="cd01650">
    <property type="entry name" value="RT_nLTR_like"/>
    <property type="match status" value="1"/>
</dbReference>
<keyword evidence="4" id="KW-0433">Leucine-rich repeat</keyword>
<name>A0A2N9GZ30_FAGSY</name>
<evidence type="ECO:0000256" key="4">
    <source>
        <dbReference type="ARBA" id="ARBA00022614"/>
    </source>
</evidence>
<evidence type="ECO:0000256" key="2">
    <source>
        <dbReference type="ARBA" id="ARBA00009592"/>
    </source>
</evidence>
<keyword evidence="11" id="KW-0325">Glycoprotein</keyword>
<dbReference type="AlphaFoldDB" id="A0A2N9GZ30"/>
<dbReference type="InterPro" id="IPR046956">
    <property type="entry name" value="RLP23-like"/>
</dbReference>
<reference evidence="13" key="1">
    <citation type="submission" date="2018-02" db="EMBL/GenBank/DDBJ databases">
        <authorList>
            <person name="Cohen D.B."/>
            <person name="Kent A.D."/>
        </authorList>
    </citation>
    <scope>NUCLEOTIDE SEQUENCE</scope>
</reference>
<dbReference type="PRINTS" id="PR00019">
    <property type="entry name" value="LEURICHRPT"/>
</dbReference>
<dbReference type="GO" id="GO:0005886">
    <property type="term" value="C:plasma membrane"/>
    <property type="evidence" value="ECO:0007669"/>
    <property type="project" value="UniProtKB-SubCell"/>
</dbReference>
<evidence type="ECO:0000256" key="8">
    <source>
        <dbReference type="ARBA" id="ARBA00022989"/>
    </source>
</evidence>
<sequence>MLLLIPQQKTCFCLASNHGIPASDCCNWDRVNCSSRFDSRTVIALYLHNLLDWPLSVLTSTIFTPLFHIRSLMHLDISSNVIKGELPGNGWANLSKLVHLDLQWNSFHGSIPSQLFHLRNLQYLDLRWNSFQGELPGNNWTNLSKLVHLDLGWNSFNGSIPSQLFHLRYLQYLYMSYNSFQGELPGNGWANLSKLVYLDLRGNSFNGSIPSQVFHLRNLQYLDMGRNSFHGILSEEVGSMKIPKEIWNMTKLQQKLTKLQKLNLENNLLIGEIPSSLFNIKDLRELFLGDNNLTWNNKANIVTKSMLSMLSMKSCGLTGEIPYWISTLKTLTTLDLSQNHLEGMFPQWLAEMEVQYIVLSYNNLTGSLPPRLFDSQNLSALNLSQNNFYGELPNNIGKATQLRFSGELNSILFAKFMDVSSNHFSDMHDNKITGELSNLISQTSNLHVLNLKNNYLQGSIPDSIFNLSKLQILDLSSNQLVGKIPEKFGNLVGMIETADTHSSPLYTTYISDSIRFPTKFGDLIVNWKKSKQGLPSDNLLLYYLLDLSMNQLSGEIPTSLGSLKALKILNISHNNLSGMVLCPEELPVPPTKSAQVEIKETWFSWQGVGIGYSIGFFLTVGSMYLNGYFVCAPPPNCRRQQRRCKTRINVLKEFHVLELTWQSILSVNPPCPGTGYRPKLDGLDFTPIKPEEAAWLERPFEEDEITTVVRSMNGDKSPGPDGFPMAFYHACWQVIKDDLMAVFHELYSEGSIAKSINATFLTLIPKKTNANEVRDFRPIALVGSIYKIVAKVLANRFSTALGGIISSTQNAFVKGRQISDSVLIANECIDSRLHTAIPGVLCKLDVEKAYDHVNWKFLLYLLERCGFSERWRKWIHFCISTVRFSILINGSPEGFFGSTRGIRQGDPLSPLLFVLITEALSRMMTRAGEEGLVSGFQVGSLDNSLLQISHLLFADDTLIFSDANPNHIFNIRLLFTWFEAVSGLKINLCKSEMVPVGCVPDLENLAGIMGLKVASRIDKIQRDFLWGGMGEGKKFHLVNWAQVCQPVHLGGLGIRNLRIFNKALLGKWLWRFGNEREALWRLVIVAKYGDQHGGWSSGEVLGPNGVSLWKNIRKNWTTFSQFLTFEIGDGATVRFWTDRWCGTTSLKEAYPDLFRITRNKEAWVKEHLQYHNEVVSWVLNFIRPIQDWEEESLSSFLDLLYACSVKGYGLDKMCWCGAQEKGFQVKSFYKAMLPQTAAVGPWRNIWKPKVPTRVAFFVLDCCLGSYSYHG</sequence>
<organism evidence="13">
    <name type="scientific">Fagus sylvatica</name>
    <name type="common">Beechnut</name>
    <dbReference type="NCBI Taxonomy" id="28930"/>
    <lineage>
        <taxon>Eukaryota</taxon>
        <taxon>Viridiplantae</taxon>
        <taxon>Streptophyta</taxon>
        <taxon>Embryophyta</taxon>
        <taxon>Tracheophyta</taxon>
        <taxon>Spermatophyta</taxon>
        <taxon>Magnoliopsida</taxon>
        <taxon>eudicotyledons</taxon>
        <taxon>Gunneridae</taxon>
        <taxon>Pentapetalae</taxon>
        <taxon>rosids</taxon>
        <taxon>fabids</taxon>
        <taxon>Fagales</taxon>
        <taxon>Fagaceae</taxon>
        <taxon>Fagus</taxon>
    </lineage>
</organism>
<evidence type="ECO:0000256" key="1">
    <source>
        <dbReference type="ARBA" id="ARBA00004251"/>
    </source>
</evidence>
<dbReference type="InterPro" id="IPR032675">
    <property type="entry name" value="LRR_dom_sf"/>
</dbReference>
<comment type="subcellular location">
    <subcellularLocation>
        <location evidence="1">Cell membrane</location>
        <topology evidence="1">Single-pass type I membrane protein</topology>
    </subcellularLocation>
</comment>
<keyword evidence="5" id="KW-0812">Transmembrane</keyword>
<evidence type="ECO:0000256" key="6">
    <source>
        <dbReference type="ARBA" id="ARBA00022729"/>
    </source>
</evidence>
<keyword evidence="3" id="KW-1003">Cell membrane</keyword>
<dbReference type="Pfam" id="PF00560">
    <property type="entry name" value="LRR_1"/>
    <property type="match status" value="6"/>
</dbReference>
<evidence type="ECO:0000256" key="10">
    <source>
        <dbReference type="ARBA" id="ARBA00023170"/>
    </source>
</evidence>
<evidence type="ECO:0000256" key="5">
    <source>
        <dbReference type="ARBA" id="ARBA00022692"/>
    </source>
</evidence>
<dbReference type="SUPFAM" id="SSF52047">
    <property type="entry name" value="RNI-like"/>
    <property type="match status" value="1"/>
</dbReference>
<dbReference type="PANTHER" id="PTHR48063">
    <property type="entry name" value="LRR RECEPTOR-LIKE KINASE"/>
    <property type="match status" value="1"/>
</dbReference>
<evidence type="ECO:0000256" key="7">
    <source>
        <dbReference type="ARBA" id="ARBA00022737"/>
    </source>
</evidence>
<dbReference type="Pfam" id="PF00078">
    <property type="entry name" value="RVT_1"/>
    <property type="match status" value="1"/>
</dbReference>
<accession>A0A2N9GZ30</accession>
<keyword evidence="10" id="KW-0675">Receptor</keyword>
<keyword evidence="6" id="KW-0732">Signal</keyword>
<evidence type="ECO:0000313" key="13">
    <source>
        <dbReference type="EMBL" id="SPD04895.1"/>
    </source>
</evidence>
<evidence type="ECO:0000256" key="9">
    <source>
        <dbReference type="ARBA" id="ARBA00023136"/>
    </source>
</evidence>
<gene>
    <name evidence="13" type="ORF">FSB_LOCUS32777</name>
</gene>
<keyword evidence="9" id="KW-0472">Membrane</keyword>
<evidence type="ECO:0000256" key="11">
    <source>
        <dbReference type="ARBA" id="ARBA00023180"/>
    </source>
</evidence>
<evidence type="ECO:0000259" key="12">
    <source>
        <dbReference type="PROSITE" id="PS50878"/>
    </source>
</evidence>
<feature type="domain" description="Reverse transcriptase" evidence="12">
    <location>
        <begin position="745"/>
        <end position="1013"/>
    </location>
</feature>
<protein>
    <recommendedName>
        <fullName evidence="12">Reverse transcriptase domain-containing protein</fullName>
    </recommendedName>
</protein>
<dbReference type="FunFam" id="3.80.10.10:FF:000383">
    <property type="entry name" value="Leucine-rich repeat receptor protein kinase EMS1"/>
    <property type="match status" value="1"/>
</dbReference>
<dbReference type="InterPro" id="IPR043502">
    <property type="entry name" value="DNA/RNA_pol_sf"/>
</dbReference>
<dbReference type="InterPro" id="IPR001611">
    <property type="entry name" value="Leu-rich_rpt"/>
</dbReference>
<dbReference type="Pfam" id="PF23598">
    <property type="entry name" value="LRR_14"/>
    <property type="match status" value="1"/>
</dbReference>
<dbReference type="FunFam" id="3.80.10.10:FF:000095">
    <property type="entry name" value="LRR receptor-like serine/threonine-protein kinase GSO1"/>
    <property type="match status" value="1"/>
</dbReference>
<dbReference type="PROSITE" id="PS50878">
    <property type="entry name" value="RT_POL"/>
    <property type="match status" value="1"/>
</dbReference>
<dbReference type="InterPro" id="IPR055414">
    <property type="entry name" value="LRR_R13L4/SHOC2-like"/>
</dbReference>
<keyword evidence="8" id="KW-1133">Transmembrane helix</keyword>
<dbReference type="SUPFAM" id="SSF56672">
    <property type="entry name" value="DNA/RNA polymerases"/>
    <property type="match status" value="1"/>
</dbReference>
<dbReference type="SMART" id="SM00369">
    <property type="entry name" value="LRR_TYP"/>
    <property type="match status" value="6"/>
</dbReference>
<evidence type="ECO:0000256" key="3">
    <source>
        <dbReference type="ARBA" id="ARBA00022475"/>
    </source>
</evidence>
<comment type="similarity">
    <text evidence="2">Belongs to the RLP family.</text>
</comment>
<dbReference type="InterPro" id="IPR000477">
    <property type="entry name" value="RT_dom"/>
</dbReference>